<reference evidence="4" key="1">
    <citation type="journal article" date="2018" name="Nat. Microbiol.">
        <title>Leveraging single-cell genomics to expand the fungal tree of life.</title>
        <authorList>
            <person name="Ahrendt S.R."/>
            <person name="Quandt C.A."/>
            <person name="Ciobanu D."/>
            <person name="Clum A."/>
            <person name="Salamov A."/>
            <person name="Andreopoulos B."/>
            <person name="Cheng J.F."/>
            <person name="Woyke T."/>
            <person name="Pelin A."/>
            <person name="Henrissat B."/>
            <person name="Reynolds N.K."/>
            <person name="Benny G.L."/>
            <person name="Smith M.E."/>
            <person name="James T.Y."/>
            <person name="Grigoriev I.V."/>
        </authorList>
    </citation>
    <scope>NUCLEOTIDE SEQUENCE [LARGE SCALE GENOMIC DNA]</scope>
</reference>
<evidence type="ECO:0000313" key="3">
    <source>
        <dbReference type="EMBL" id="RKO86369.1"/>
    </source>
</evidence>
<feature type="domain" description="YjeF N-terminal" evidence="2">
    <location>
        <begin position="1"/>
        <end position="109"/>
    </location>
</feature>
<dbReference type="InterPro" id="IPR004443">
    <property type="entry name" value="YjeF_N_dom"/>
</dbReference>
<dbReference type="Gene3D" id="3.40.50.10260">
    <property type="entry name" value="YjeF N-terminal domain"/>
    <property type="match status" value="1"/>
</dbReference>
<dbReference type="InterPro" id="IPR036652">
    <property type="entry name" value="YjeF_N_dom_sf"/>
</dbReference>
<dbReference type="PANTHER" id="PTHR13612">
    <property type="entry name" value="ENHANCER OF MRNA-DECAPPING PROTEIN 3"/>
    <property type="match status" value="1"/>
</dbReference>
<evidence type="ECO:0000313" key="4">
    <source>
        <dbReference type="Proteomes" id="UP000269721"/>
    </source>
</evidence>
<organism evidence="3 4">
    <name type="scientific">Blyttiomyces helicus</name>
    <dbReference type="NCBI Taxonomy" id="388810"/>
    <lineage>
        <taxon>Eukaryota</taxon>
        <taxon>Fungi</taxon>
        <taxon>Fungi incertae sedis</taxon>
        <taxon>Chytridiomycota</taxon>
        <taxon>Chytridiomycota incertae sedis</taxon>
        <taxon>Chytridiomycetes</taxon>
        <taxon>Chytridiomycetes incertae sedis</taxon>
        <taxon>Blyttiomyces</taxon>
    </lineage>
</organism>
<dbReference type="GO" id="GO:0033962">
    <property type="term" value="P:P-body assembly"/>
    <property type="evidence" value="ECO:0007669"/>
    <property type="project" value="TreeGrafter"/>
</dbReference>
<gene>
    <name evidence="3" type="ORF">BDK51DRAFT_26880</name>
</gene>
<dbReference type="PANTHER" id="PTHR13612:SF0">
    <property type="entry name" value="ENHANCER OF MRNA-DECAPPING PROTEIN 3"/>
    <property type="match status" value="1"/>
</dbReference>
<dbReference type="GO" id="GO:0000932">
    <property type="term" value="C:P-body"/>
    <property type="evidence" value="ECO:0007669"/>
    <property type="project" value="TreeGrafter"/>
</dbReference>
<dbReference type="GO" id="GO:0031087">
    <property type="term" value="P:deadenylation-independent decapping of nuclear-transcribed mRNA"/>
    <property type="evidence" value="ECO:0007669"/>
    <property type="project" value="TreeGrafter"/>
</dbReference>
<dbReference type="OrthoDB" id="10030313at2759"/>
<dbReference type="PROSITE" id="PS51385">
    <property type="entry name" value="YJEF_N"/>
    <property type="match status" value="1"/>
</dbReference>
<protein>
    <submittedName>
        <fullName evidence="3">YjeF N-terminal domain-containing protein</fullName>
    </submittedName>
</protein>
<feature type="non-terminal residue" evidence="3">
    <location>
        <position position="1"/>
    </location>
</feature>
<keyword evidence="4" id="KW-1185">Reference proteome</keyword>
<sequence length="195" mass="21037">LPHPSSQPVDLIIDALLGSNQSILDLGENDKHLVCDLMKWSNENKAPVLSLDMASGVNGATGHPVSPSHYIFAKWTLALGLPKTGHLRSRELTGELFLADIGIPRIVVHRAVSRSGAGAGARRKKKEESEEDDEMGARAFGNLPDQPKIPLSSSFSYLHDAVVMTTLWSPSLSVSPKNGGTNYVDTQALFLICLK</sequence>
<dbReference type="SUPFAM" id="SSF64153">
    <property type="entry name" value="YjeF N-terminal domain-like"/>
    <property type="match status" value="1"/>
</dbReference>
<evidence type="ECO:0000256" key="1">
    <source>
        <dbReference type="SAM" id="MobiDB-lite"/>
    </source>
</evidence>
<dbReference type="GO" id="GO:0003729">
    <property type="term" value="F:mRNA binding"/>
    <property type="evidence" value="ECO:0007669"/>
    <property type="project" value="TreeGrafter"/>
</dbReference>
<proteinExistence type="predicted"/>
<accession>A0A4P9W2A5</accession>
<dbReference type="Proteomes" id="UP000269721">
    <property type="component" value="Unassembled WGS sequence"/>
</dbReference>
<feature type="region of interest" description="Disordered" evidence="1">
    <location>
        <begin position="117"/>
        <end position="143"/>
    </location>
</feature>
<evidence type="ECO:0000259" key="2">
    <source>
        <dbReference type="PROSITE" id="PS51385"/>
    </source>
</evidence>
<dbReference type="Pfam" id="PF03853">
    <property type="entry name" value="YjeF_N"/>
    <property type="match status" value="1"/>
</dbReference>
<name>A0A4P9W2A5_9FUNG</name>
<dbReference type="AlphaFoldDB" id="A0A4P9W2A5"/>
<dbReference type="EMBL" id="KZ998258">
    <property type="protein sequence ID" value="RKO86369.1"/>
    <property type="molecule type" value="Genomic_DNA"/>
</dbReference>